<evidence type="ECO:0000313" key="2">
    <source>
        <dbReference type="Proteomes" id="UP000682416"/>
    </source>
</evidence>
<sequence length="58" mass="6355">MPARHRPGVPPRPENQTLHVALLSLFKPDENNWGGIMAGPVLMTLTGRLTSRPDPGQE</sequence>
<proteinExistence type="predicted"/>
<dbReference type="KEGG" id="nec:KGD82_26775"/>
<evidence type="ECO:0000313" key="1">
    <source>
        <dbReference type="EMBL" id="QVJ03438.1"/>
    </source>
</evidence>
<keyword evidence="2" id="KW-1185">Reference proteome</keyword>
<dbReference type="Proteomes" id="UP000682416">
    <property type="component" value="Chromosome"/>
</dbReference>
<protein>
    <submittedName>
        <fullName evidence="1">Uncharacterized protein</fullName>
    </submittedName>
</protein>
<accession>A0A975QMB9</accession>
<reference evidence="1" key="1">
    <citation type="submission" date="2021-05" db="EMBL/GenBank/DDBJ databases">
        <authorList>
            <person name="Kaiqin L."/>
            <person name="Jian G."/>
        </authorList>
    </citation>
    <scope>NUCLEOTIDE SEQUENCE</scope>
    <source>
        <strain evidence="1">HDS5</strain>
    </source>
</reference>
<gene>
    <name evidence="1" type="ORF">KGD82_26775</name>
</gene>
<dbReference type="AlphaFoldDB" id="A0A975QMB9"/>
<organism evidence="1 2">
    <name type="scientific">Nocardiopsis eucommiae</name>
    <dbReference type="NCBI Taxonomy" id="2831970"/>
    <lineage>
        <taxon>Bacteria</taxon>
        <taxon>Bacillati</taxon>
        <taxon>Actinomycetota</taxon>
        <taxon>Actinomycetes</taxon>
        <taxon>Streptosporangiales</taxon>
        <taxon>Nocardiopsidaceae</taxon>
        <taxon>Nocardiopsis</taxon>
    </lineage>
</organism>
<dbReference type="EMBL" id="CP074402">
    <property type="protein sequence ID" value="QVJ03438.1"/>
    <property type="molecule type" value="Genomic_DNA"/>
</dbReference>
<name>A0A975QMB9_9ACTN</name>